<keyword evidence="1" id="KW-0812">Transmembrane</keyword>
<dbReference type="Gene3D" id="1.20.144.10">
    <property type="entry name" value="Phosphatidic acid phosphatase type 2/haloperoxidase"/>
    <property type="match status" value="1"/>
</dbReference>
<evidence type="ECO:0000259" key="2">
    <source>
        <dbReference type="SMART" id="SM00014"/>
    </source>
</evidence>
<feature type="transmembrane region" description="Helical" evidence="1">
    <location>
        <begin position="54"/>
        <end position="75"/>
    </location>
</feature>
<dbReference type="InterPro" id="IPR036938">
    <property type="entry name" value="PAP2/HPO_sf"/>
</dbReference>
<dbReference type="AlphaFoldDB" id="A0A1J9TFQ3"/>
<dbReference type="PANTHER" id="PTHR14969:SF58">
    <property type="entry name" value="UNDECAPRENYL-DIPHOSPHATASE BCRC"/>
    <property type="match status" value="1"/>
</dbReference>
<organism evidence="3 4">
    <name type="scientific">Bacillus albus</name>
    <dbReference type="NCBI Taxonomy" id="2026189"/>
    <lineage>
        <taxon>Bacteria</taxon>
        <taxon>Bacillati</taxon>
        <taxon>Bacillota</taxon>
        <taxon>Bacilli</taxon>
        <taxon>Bacillales</taxon>
        <taxon>Bacillaceae</taxon>
        <taxon>Bacillus</taxon>
        <taxon>Bacillus cereus group</taxon>
    </lineage>
</organism>
<dbReference type="InterPro" id="IPR000326">
    <property type="entry name" value="PAP2/HPO"/>
</dbReference>
<evidence type="ECO:0000313" key="4">
    <source>
        <dbReference type="Proteomes" id="UP000181873"/>
    </source>
</evidence>
<keyword evidence="1" id="KW-1133">Transmembrane helix</keyword>
<dbReference type="Proteomes" id="UP000181873">
    <property type="component" value="Unassembled WGS sequence"/>
</dbReference>
<proteinExistence type="predicted"/>
<feature type="transmembrane region" description="Helical" evidence="1">
    <location>
        <begin position="150"/>
        <end position="168"/>
    </location>
</feature>
<dbReference type="PANTHER" id="PTHR14969">
    <property type="entry name" value="SPHINGOSINE-1-PHOSPHATE PHOSPHOHYDROLASE"/>
    <property type="match status" value="1"/>
</dbReference>
<dbReference type="RefSeq" id="WP_071758015.1">
    <property type="nucleotide sequence ID" value="NZ_CBCSIO010000037.1"/>
</dbReference>
<evidence type="ECO:0000256" key="1">
    <source>
        <dbReference type="SAM" id="Phobius"/>
    </source>
</evidence>
<protein>
    <submittedName>
        <fullName evidence="3">Undecaprenyl-diphosphatase</fullName>
    </submittedName>
</protein>
<comment type="caution">
    <text evidence="3">The sequence shown here is derived from an EMBL/GenBank/DDBJ whole genome shotgun (WGS) entry which is preliminary data.</text>
</comment>
<reference evidence="3 4" key="1">
    <citation type="submission" date="2016-06" db="EMBL/GenBank/DDBJ databases">
        <title>First insights into the genetic diversity and population structure of in the Bacillus cereus group bacteria from diverse marine environments.</title>
        <authorList>
            <person name="Liu Y."/>
            <person name="Lai Q."/>
            <person name="Shao Z."/>
        </authorList>
    </citation>
    <scope>NUCLEOTIDE SEQUENCE [LARGE SCALE GENOMIC DNA]</scope>
    <source>
        <strain evidence="3 4">N35-10-2</strain>
    </source>
</reference>
<feature type="transmembrane region" description="Helical" evidence="1">
    <location>
        <begin position="27"/>
        <end position="48"/>
    </location>
</feature>
<dbReference type="SMART" id="SM00014">
    <property type="entry name" value="acidPPc"/>
    <property type="match status" value="1"/>
</dbReference>
<keyword evidence="1" id="KW-0472">Membrane</keyword>
<evidence type="ECO:0000313" key="3">
    <source>
        <dbReference type="EMBL" id="OJD65062.1"/>
    </source>
</evidence>
<name>A0A1J9TFQ3_9BACI</name>
<accession>A0A1J9TFQ3</accession>
<sequence length="187" mass="21732">MNFKELDYNCFNFINNKVQQYPLIDNVMIIFAEYVQYAFGLLIILLWIKNKTNYRVIAFQTLFAIMLAYSINRIVEMFIYRERPFISHSIKQLVDHTANSSFPSDHATAAIVIATTLWLSAFPFKYIWFLLAVGVAFSRVWVGVHYPFDVIVGIVHGIIIALFTRYVVCRIPTVSLFLKKNIFQGRG</sequence>
<dbReference type="Pfam" id="PF01569">
    <property type="entry name" value="PAP2"/>
    <property type="match status" value="1"/>
</dbReference>
<dbReference type="SUPFAM" id="SSF48317">
    <property type="entry name" value="Acid phosphatase/Vanadium-dependent haloperoxidase"/>
    <property type="match status" value="1"/>
</dbReference>
<gene>
    <name evidence="3" type="ORF">BAU25_01300</name>
</gene>
<dbReference type="EMBL" id="MAOE01000077">
    <property type="protein sequence ID" value="OJD65062.1"/>
    <property type="molecule type" value="Genomic_DNA"/>
</dbReference>
<feature type="domain" description="Phosphatidic acid phosphatase type 2/haloperoxidase" evidence="2">
    <location>
        <begin position="61"/>
        <end position="165"/>
    </location>
</feature>